<dbReference type="Proteomes" id="UP001320544">
    <property type="component" value="Chromosome"/>
</dbReference>
<evidence type="ECO:0000256" key="1">
    <source>
        <dbReference type="SAM" id="MobiDB-lite"/>
    </source>
</evidence>
<name>A0ABM7WJN0_9ACTN</name>
<gene>
    <name evidence="2" type="ORF">CE91St30_18330</name>
</gene>
<evidence type="ECO:0000313" key="3">
    <source>
        <dbReference type="Proteomes" id="UP001320544"/>
    </source>
</evidence>
<protein>
    <submittedName>
        <fullName evidence="2">Uncharacterized protein</fullName>
    </submittedName>
</protein>
<feature type="region of interest" description="Disordered" evidence="1">
    <location>
        <begin position="1"/>
        <end position="56"/>
    </location>
</feature>
<reference evidence="2 3" key="1">
    <citation type="submission" date="2022-01" db="EMBL/GenBank/DDBJ databases">
        <title>Novel bile acid biosynthetic pathways are enriched in the microbiome of centenarians.</title>
        <authorList>
            <person name="Sato Y."/>
            <person name="Atarashi K."/>
            <person name="Plichta R.D."/>
            <person name="Arai Y."/>
            <person name="Sasajima S."/>
            <person name="Kearney M.S."/>
            <person name="Suda W."/>
            <person name="Takeshita K."/>
            <person name="Sasaki T."/>
            <person name="Okamoto S."/>
            <person name="Skelly N.A."/>
            <person name="Okamura Y."/>
            <person name="Vlamakis H."/>
            <person name="Li Y."/>
            <person name="Tanoue T."/>
            <person name="Takei H."/>
            <person name="Nittono H."/>
            <person name="Narushima S."/>
            <person name="Irie J."/>
            <person name="Itoh H."/>
            <person name="Moriya K."/>
            <person name="Sugiura Y."/>
            <person name="Suematsu M."/>
            <person name="Moritoki N."/>
            <person name="Shibata S."/>
            <person name="Littman R.D."/>
            <person name="Fischbach A.M."/>
            <person name="Uwamino Y."/>
            <person name="Inoue T."/>
            <person name="Honda A."/>
            <person name="Hattori M."/>
            <person name="Murai T."/>
            <person name="Xavier J.R."/>
            <person name="Hirose N."/>
            <person name="Honda K."/>
        </authorList>
    </citation>
    <scope>NUCLEOTIDE SEQUENCE [LARGE SCALE GENOMIC DNA]</scope>
    <source>
        <strain evidence="2 3">CE91-St30</strain>
    </source>
</reference>
<sequence>MADERKDLDKDFQQDRKAKHMADPNKNKEAWEQKAQDASGRDWTKPRRPTLKDGEV</sequence>
<dbReference type="RefSeq" id="WP_180995017.1">
    <property type="nucleotide sequence ID" value="NZ_AP025564.1"/>
</dbReference>
<proteinExistence type="predicted"/>
<dbReference type="EMBL" id="AP025564">
    <property type="protein sequence ID" value="BDE96500.1"/>
    <property type="molecule type" value="Genomic_DNA"/>
</dbReference>
<organism evidence="2 3">
    <name type="scientific">Raoultibacter timonensis</name>
    <dbReference type="NCBI Taxonomy" id="1907662"/>
    <lineage>
        <taxon>Bacteria</taxon>
        <taxon>Bacillati</taxon>
        <taxon>Actinomycetota</taxon>
        <taxon>Coriobacteriia</taxon>
        <taxon>Eggerthellales</taxon>
        <taxon>Eggerthellaceae</taxon>
        <taxon>Raoultibacter</taxon>
    </lineage>
</organism>
<keyword evidence="3" id="KW-1185">Reference proteome</keyword>
<accession>A0ABM7WJN0</accession>
<evidence type="ECO:0000313" key="2">
    <source>
        <dbReference type="EMBL" id="BDE96500.1"/>
    </source>
</evidence>